<feature type="region of interest" description="Disordered" evidence="1">
    <location>
        <begin position="510"/>
        <end position="790"/>
    </location>
</feature>
<dbReference type="AlphaFoldDB" id="A0A6U2CUX2"/>
<organism evidence="2">
    <name type="scientific">Hemiselmis andersenii</name>
    <name type="common">Cryptophyte alga</name>
    <dbReference type="NCBI Taxonomy" id="464988"/>
    <lineage>
        <taxon>Eukaryota</taxon>
        <taxon>Cryptophyceae</taxon>
        <taxon>Cryptomonadales</taxon>
        <taxon>Hemiselmidaceae</taxon>
        <taxon>Hemiselmis</taxon>
    </lineage>
</organism>
<feature type="compositionally biased region" description="Basic and acidic residues" evidence="1">
    <location>
        <begin position="618"/>
        <end position="627"/>
    </location>
</feature>
<reference evidence="2" key="1">
    <citation type="submission" date="2021-01" db="EMBL/GenBank/DDBJ databases">
        <authorList>
            <person name="Corre E."/>
            <person name="Pelletier E."/>
            <person name="Niang G."/>
            <person name="Scheremetjew M."/>
            <person name="Finn R."/>
            <person name="Kale V."/>
            <person name="Holt S."/>
            <person name="Cochrane G."/>
            <person name="Meng A."/>
            <person name="Brown T."/>
            <person name="Cohen L."/>
        </authorList>
    </citation>
    <scope>NUCLEOTIDE SEQUENCE</scope>
    <source>
        <strain evidence="2">CCMP644</strain>
    </source>
</reference>
<protein>
    <submittedName>
        <fullName evidence="2">Uncharacterized protein</fullName>
    </submittedName>
</protein>
<dbReference type="EMBL" id="HBFX01038688">
    <property type="protein sequence ID" value="CAD8972289.1"/>
    <property type="molecule type" value="Transcribed_RNA"/>
</dbReference>
<gene>
    <name evidence="2" type="ORF">HAND00432_LOCUS23290</name>
</gene>
<evidence type="ECO:0000313" key="2">
    <source>
        <dbReference type="EMBL" id="CAD8972289.1"/>
    </source>
</evidence>
<sequence length="790" mass="87317">MFARLPNISSFFKQPGSKASTAQTPHDSARSVNTVATVDIQRTARIGQPSLYKSKSDKRKKRWFDAKLSPRSLKLHEQGFFLEGHEPPVGPNAQVNKIVLPEISVWAKLNMTEDQSMWFTAQVCPSKEMEMAAGLKATRPLSTFLCALSEPKPLPCRLICLHRTAPSKFHISKPDSIEVQKLVGLEITEEAQMSSLQVHCEKVGAWVWHFRNEWERNQMARFIAKMYHETVGHPLKIGGITRQAIKEDGFHPRYFERAFLRKDQANVIRERKRAERRAAREEPDLSDDEEEAARRAKQEQMSRAKSLSYLKSQQKAAGEVEEYVPSVGRDAEAKLGMHVRCSKVAAIEHPHVYNESKGGTGVVTMMRVGPLGVEACEVEWYSSGRRMHVPLKADTNVAKGYNLEIVDNKGYRVRRTEAPAGDEVVGMDVYPYIGMRVRLRRQALEEMPSLMADSKGMPGTITWISLKDDDGDGVIGDSCKVLWETGKEGVYYTGFEGKFFLRHSPDAISRAPSVEPPPPAALPLPHLSPRDVPKLNLPMTLPGNAPLPHHATSGSALGKLDRHPPRPTQGDGDHSRQGDLHSALSHAFSQPGGQHRSPPRADEDGPPARDSQVSGGDPRAREGELPPRRRPRKGSPKSRNPDGRDSPPPVQESEVRRAFARRSTPGCGGSPDAPSRGAPDADLLRPPSRQVSGGSERLLTRQAVVEVPRSLSRQGSDDHDRVGEGVAGDQVREPSRRGHLRDRITRRSKEIAQMARESSSQASLDVTAPSSNSSETAPIVGKSRHEPPSG</sequence>
<feature type="compositionally biased region" description="Basic and acidic residues" evidence="1">
    <location>
        <begin position="730"/>
        <end position="750"/>
    </location>
</feature>
<accession>A0A6U2CUX2</accession>
<feature type="region of interest" description="Disordered" evidence="1">
    <location>
        <begin position="271"/>
        <end position="309"/>
    </location>
</feature>
<feature type="compositionally biased region" description="Basic and acidic residues" evidence="1">
    <location>
        <begin position="271"/>
        <end position="283"/>
    </location>
</feature>
<feature type="compositionally biased region" description="Polar residues" evidence="1">
    <location>
        <begin position="756"/>
        <end position="776"/>
    </location>
</feature>
<name>A0A6U2CUX2_HEMAN</name>
<proteinExistence type="predicted"/>
<feature type="compositionally biased region" description="Basic and acidic residues" evidence="1">
    <location>
        <begin position="292"/>
        <end position="302"/>
    </location>
</feature>
<evidence type="ECO:0000256" key="1">
    <source>
        <dbReference type="SAM" id="MobiDB-lite"/>
    </source>
</evidence>